<evidence type="ECO:0000256" key="1">
    <source>
        <dbReference type="SAM" id="Phobius"/>
    </source>
</evidence>
<evidence type="ECO:0000313" key="2">
    <source>
        <dbReference type="EMBL" id="KRG11985.1"/>
    </source>
</evidence>
<keyword evidence="1" id="KW-0812">Transmembrane</keyword>
<sequence>MATQYDGSSFVYDQEGNIIFGEQINKKMLVYNKKVGEYQLSADQDQFILIETKSNTNKWTYAAVISKKQLSKDVQHIRTLHLLVAIMTLLIGIAISLIFSYRNSLPLKKLLGIISWTEATKLKNPYDFLHSNITEMIQNNNRLKEQVQKQMPILQDSVFRRLIGGEISSVKEAYTLIEQAEVPLKGSYGFVGIIQIVHFIKEFNREMLDEMSVAQLVIQAELQEIFQGHIFCGNIKADQVAFLLTYQQKTSDEEEKQIEQSLKTFVRKLEEKNALKVNGGLGKQFKNILDIHQSYEQARVSLPFVHSIDQKPSFQKYNVIMMEGR</sequence>
<feature type="transmembrane region" description="Helical" evidence="1">
    <location>
        <begin position="80"/>
        <end position="101"/>
    </location>
</feature>
<comment type="caution">
    <text evidence="2">The sequence shown here is derived from an EMBL/GenBank/DDBJ whole genome shotgun (WGS) entry which is preliminary data.</text>
</comment>
<reference evidence="2 3" key="1">
    <citation type="submission" date="2015-06" db="EMBL/GenBank/DDBJ databases">
        <title>Genome sequencing project of Bacillus galactosidilyticus PL133.</title>
        <authorList>
            <person name="Gaiero J."/>
            <person name="Nicol R."/>
            <person name="Habash M."/>
        </authorList>
    </citation>
    <scope>NUCLEOTIDE SEQUENCE [LARGE SCALE GENOMIC DNA]</scope>
    <source>
        <strain evidence="2 3">PL133</strain>
    </source>
</reference>
<proteinExistence type="predicted"/>
<protein>
    <submittedName>
        <fullName evidence="2">Uncharacterized protein</fullName>
    </submittedName>
</protein>
<dbReference type="Proteomes" id="UP000053881">
    <property type="component" value="Unassembled WGS sequence"/>
</dbReference>
<keyword evidence="1" id="KW-0472">Membrane</keyword>
<dbReference type="PATRIC" id="fig|217031.4.peg.4347"/>
<dbReference type="EMBL" id="LGPB01000103">
    <property type="protein sequence ID" value="KRG11985.1"/>
    <property type="molecule type" value="Genomic_DNA"/>
</dbReference>
<keyword evidence="1" id="KW-1133">Transmembrane helix</keyword>
<evidence type="ECO:0000313" key="3">
    <source>
        <dbReference type="Proteomes" id="UP000053881"/>
    </source>
</evidence>
<gene>
    <name evidence="2" type="ORF">ACA29_13010</name>
</gene>
<dbReference type="AlphaFoldDB" id="A0A0Q9Y705"/>
<name>A0A0Q9Y705_9BACI</name>
<organism evidence="2 3">
    <name type="scientific">Lederbergia galactosidilytica</name>
    <dbReference type="NCBI Taxonomy" id="217031"/>
    <lineage>
        <taxon>Bacteria</taxon>
        <taxon>Bacillati</taxon>
        <taxon>Bacillota</taxon>
        <taxon>Bacilli</taxon>
        <taxon>Bacillales</taxon>
        <taxon>Bacillaceae</taxon>
        <taxon>Lederbergia</taxon>
    </lineage>
</organism>
<accession>A0A0Q9Y705</accession>